<name>A0ACC2ZW40_9EURO</name>
<evidence type="ECO:0000313" key="2">
    <source>
        <dbReference type="Proteomes" id="UP001172386"/>
    </source>
</evidence>
<proteinExistence type="predicted"/>
<keyword evidence="2" id="KW-1185">Reference proteome</keyword>
<reference evidence="1" key="1">
    <citation type="submission" date="2022-10" db="EMBL/GenBank/DDBJ databases">
        <title>Culturing micro-colonial fungi from biological soil crusts in the Mojave desert and describing Neophaeococcomyces mojavensis, and introducing the new genera and species Taxawa tesnikishii.</title>
        <authorList>
            <person name="Kurbessoian T."/>
            <person name="Stajich J.E."/>
        </authorList>
    </citation>
    <scope>NUCLEOTIDE SEQUENCE</scope>
    <source>
        <strain evidence="1">JES_112</strain>
    </source>
</reference>
<accession>A0ACC2ZW40</accession>
<dbReference type="Proteomes" id="UP001172386">
    <property type="component" value="Unassembled WGS sequence"/>
</dbReference>
<sequence length="585" mass="65479">MQPVRSASDFLDVLSTNLLAVLDQKKAAMEKPKSVIVVGAGAGGIASAARLAKAGFRVTVVEKNDHTGGRCSLIHYDDYRFDQGPSLLLLPDLFQEVFHDLDTSIEAEGVELLKCDPNYNIWFGDGESIELSTDVARMKREVEKWEGKDGFERYLAWMKEAHVHYEASVTYVLRRNFTSMFSMVRYDFLWYLGALHPFESIWNRAARYFYTERLRRAFTFGSMYMGMSPFEAPGTYSLLQYTELAEGIWYPRGGFHKILDALVKVGQRFGVDYRFNSAVTEVIVDDRNKKATGVRLQNGETLQADIVLMNADLVYAYKNLLPPSSKATALDKKPSSCASISFYWAMDTIIPQLHTHNVFLADDYQDSFDDIFKRQLIPKEPSFYVHVPTRVDDSAAPKGKDSVVVLVPCGHLLEGEAKAGLSAQSQQDWDAMVNKARNAVVETIKARCGVDVSSHIVNEYINTPATWKEKFNLDKGAILGLSHSFFNVLSFRPNTKHDSISDLYFVGASTHPGTGVPIVLAGSKITSDQILDDYRMIKPWSPGTHKRKIVSSLDVEGSIPWGLAQALGCIVLLLLLTLYLLLSSR</sequence>
<dbReference type="EC" id="1.3.99.30" evidence="1"/>
<keyword evidence="1" id="KW-0560">Oxidoreductase</keyword>
<organism evidence="1 2">
    <name type="scientific">Neophaeococcomyces mojaviensis</name>
    <dbReference type="NCBI Taxonomy" id="3383035"/>
    <lineage>
        <taxon>Eukaryota</taxon>
        <taxon>Fungi</taxon>
        <taxon>Dikarya</taxon>
        <taxon>Ascomycota</taxon>
        <taxon>Pezizomycotina</taxon>
        <taxon>Eurotiomycetes</taxon>
        <taxon>Chaetothyriomycetidae</taxon>
        <taxon>Chaetothyriales</taxon>
        <taxon>Chaetothyriales incertae sedis</taxon>
        <taxon>Neophaeococcomyces</taxon>
    </lineage>
</organism>
<dbReference type="EMBL" id="JAPDRQ010000241">
    <property type="protein sequence ID" value="KAJ9651671.1"/>
    <property type="molecule type" value="Genomic_DNA"/>
</dbReference>
<evidence type="ECO:0000313" key="1">
    <source>
        <dbReference type="EMBL" id="KAJ9651671.1"/>
    </source>
</evidence>
<protein>
    <submittedName>
        <fullName evidence="1">Phytoene dehydrogenase AL-1</fullName>
        <ecNumber evidence="1">1.3.99.30</ecNumber>
    </submittedName>
</protein>
<comment type="caution">
    <text evidence="1">The sequence shown here is derived from an EMBL/GenBank/DDBJ whole genome shotgun (WGS) entry which is preliminary data.</text>
</comment>
<gene>
    <name evidence="1" type="primary">AL1</name>
    <name evidence="1" type="ORF">H2198_009053</name>
</gene>